<dbReference type="AlphaFoldDB" id="A0A6G1LGY3"/>
<evidence type="ECO:0000256" key="1">
    <source>
        <dbReference type="SAM" id="SignalP"/>
    </source>
</evidence>
<evidence type="ECO:0000313" key="2">
    <source>
        <dbReference type="EMBL" id="KAF2771829.1"/>
    </source>
</evidence>
<feature type="signal peptide" evidence="1">
    <location>
        <begin position="1"/>
        <end position="18"/>
    </location>
</feature>
<accession>A0A6G1LGY3</accession>
<dbReference type="EMBL" id="ML995817">
    <property type="protein sequence ID" value="KAF2771829.1"/>
    <property type="molecule type" value="Genomic_DNA"/>
</dbReference>
<evidence type="ECO:0000313" key="3">
    <source>
        <dbReference type="Proteomes" id="UP000799436"/>
    </source>
</evidence>
<organism evidence="2 3">
    <name type="scientific">Teratosphaeria nubilosa</name>
    <dbReference type="NCBI Taxonomy" id="161662"/>
    <lineage>
        <taxon>Eukaryota</taxon>
        <taxon>Fungi</taxon>
        <taxon>Dikarya</taxon>
        <taxon>Ascomycota</taxon>
        <taxon>Pezizomycotina</taxon>
        <taxon>Dothideomycetes</taxon>
        <taxon>Dothideomycetidae</taxon>
        <taxon>Mycosphaerellales</taxon>
        <taxon>Teratosphaeriaceae</taxon>
        <taxon>Teratosphaeria</taxon>
    </lineage>
</organism>
<keyword evidence="3" id="KW-1185">Reference proteome</keyword>
<proteinExistence type="predicted"/>
<dbReference type="Proteomes" id="UP000799436">
    <property type="component" value="Unassembled WGS sequence"/>
</dbReference>
<keyword evidence="1" id="KW-0732">Signal</keyword>
<feature type="chain" id="PRO_5026013953" description="Secreted protein" evidence="1">
    <location>
        <begin position="19"/>
        <end position="76"/>
    </location>
</feature>
<gene>
    <name evidence="2" type="ORF">EJ03DRAFT_325094</name>
</gene>
<protein>
    <recommendedName>
        <fullName evidence="4">Secreted protein</fullName>
    </recommendedName>
</protein>
<reference evidence="2" key="1">
    <citation type="journal article" date="2020" name="Stud. Mycol.">
        <title>101 Dothideomycetes genomes: a test case for predicting lifestyles and emergence of pathogens.</title>
        <authorList>
            <person name="Haridas S."/>
            <person name="Albert R."/>
            <person name="Binder M."/>
            <person name="Bloem J."/>
            <person name="Labutti K."/>
            <person name="Salamov A."/>
            <person name="Andreopoulos B."/>
            <person name="Baker S."/>
            <person name="Barry K."/>
            <person name="Bills G."/>
            <person name="Bluhm B."/>
            <person name="Cannon C."/>
            <person name="Castanera R."/>
            <person name="Culley D."/>
            <person name="Daum C."/>
            <person name="Ezra D."/>
            <person name="Gonzalez J."/>
            <person name="Henrissat B."/>
            <person name="Kuo A."/>
            <person name="Liang C."/>
            <person name="Lipzen A."/>
            <person name="Lutzoni F."/>
            <person name="Magnuson J."/>
            <person name="Mondo S."/>
            <person name="Nolan M."/>
            <person name="Ohm R."/>
            <person name="Pangilinan J."/>
            <person name="Park H.-J."/>
            <person name="Ramirez L."/>
            <person name="Alfaro M."/>
            <person name="Sun H."/>
            <person name="Tritt A."/>
            <person name="Yoshinaga Y."/>
            <person name="Zwiers L.-H."/>
            <person name="Turgeon B."/>
            <person name="Goodwin S."/>
            <person name="Spatafora J."/>
            <person name="Crous P."/>
            <person name="Grigoriev I."/>
        </authorList>
    </citation>
    <scope>NUCLEOTIDE SEQUENCE</scope>
    <source>
        <strain evidence="2">CBS 116005</strain>
    </source>
</reference>
<evidence type="ECO:0008006" key="4">
    <source>
        <dbReference type="Google" id="ProtNLM"/>
    </source>
</evidence>
<name>A0A6G1LGY3_9PEZI</name>
<sequence length="76" mass="8206">MKLVTTTLLTVLLRFALAWEGSCGPSTDPKKPGLCVPKRNRLIYISPQDCLPGHRCPEAGHACTSNYGKFGAAKCD</sequence>